<dbReference type="EMBL" id="JBEQNB010000006">
    <property type="protein sequence ID" value="MES0834726.1"/>
    <property type="molecule type" value="Genomic_DNA"/>
</dbReference>
<evidence type="ECO:0000313" key="4">
    <source>
        <dbReference type="Proteomes" id="UP001432401"/>
    </source>
</evidence>
<name>A0ABV1ZVH1_9ACTN</name>
<evidence type="ECO:0000313" key="3">
    <source>
        <dbReference type="EMBL" id="MES0834726.1"/>
    </source>
</evidence>
<accession>A0ABV1ZVH1</accession>
<gene>
    <name evidence="3" type="ORF">ABUK86_13160</name>
</gene>
<feature type="region of interest" description="Disordered" evidence="1">
    <location>
        <begin position="21"/>
        <end position="79"/>
    </location>
</feature>
<feature type="signal peptide" evidence="2">
    <location>
        <begin position="1"/>
        <end position="19"/>
    </location>
</feature>
<evidence type="ECO:0000256" key="1">
    <source>
        <dbReference type="SAM" id="MobiDB-lite"/>
    </source>
</evidence>
<feature type="chain" id="PRO_5045728487" description="Lipoprotein" evidence="2">
    <location>
        <begin position="20"/>
        <end position="183"/>
    </location>
</feature>
<dbReference type="RefSeq" id="WP_344180400.1">
    <property type="nucleotide sequence ID" value="NZ_JBEQNA010000006.1"/>
</dbReference>
<reference evidence="3 4" key="1">
    <citation type="submission" date="2024-06" db="EMBL/GenBank/DDBJ databases">
        <authorList>
            <person name="Bataeva Y.V."/>
            <person name="Grigorian L.N."/>
            <person name="Solomentsev V.I."/>
        </authorList>
    </citation>
    <scope>NUCLEOTIDE SEQUENCE [LARGE SCALE GENOMIC DNA]</scope>
    <source>
        <strain evidence="4">SCPM-O-B-12605 (RCAM04882)</strain>
    </source>
</reference>
<feature type="compositionally biased region" description="Gly residues" evidence="1">
    <location>
        <begin position="56"/>
        <end position="66"/>
    </location>
</feature>
<evidence type="ECO:0008006" key="5">
    <source>
        <dbReference type="Google" id="ProtNLM"/>
    </source>
</evidence>
<protein>
    <recommendedName>
        <fullName evidence="5">Lipoprotein</fullName>
    </recommendedName>
</protein>
<keyword evidence="2" id="KW-0732">Signal</keyword>
<comment type="caution">
    <text evidence="3">The sequence shown here is derived from an EMBL/GenBank/DDBJ whole genome shotgun (WGS) entry which is preliminary data.</text>
</comment>
<proteinExistence type="predicted"/>
<evidence type="ECO:0000256" key="2">
    <source>
        <dbReference type="SAM" id="SignalP"/>
    </source>
</evidence>
<organism evidence="3 4">
    <name type="scientific">Nocardiopsis tropica</name>
    <dbReference type="NCBI Taxonomy" id="109330"/>
    <lineage>
        <taxon>Bacteria</taxon>
        <taxon>Bacillati</taxon>
        <taxon>Actinomycetota</taxon>
        <taxon>Actinomycetes</taxon>
        <taxon>Streptosporangiales</taxon>
        <taxon>Nocardiopsidaceae</taxon>
        <taxon>Nocardiopsis</taxon>
    </lineage>
</organism>
<dbReference type="PROSITE" id="PS51257">
    <property type="entry name" value="PROKAR_LIPOPROTEIN"/>
    <property type="match status" value="1"/>
</dbReference>
<dbReference type="Proteomes" id="UP001432401">
    <property type="component" value="Unassembled WGS sequence"/>
</dbReference>
<keyword evidence="4" id="KW-1185">Reference proteome</keyword>
<sequence>MKRMILTGAALLLAATACGQQETTPRLPEGTGAPQATESPEDRASPDPGEGDGSEEGGGSGQGARGDGAHVLNMYGDENGFDDQRPVEYVATEFTSFSGLEWPEWTDETASGTGDLYGTWCMDRGCQDEPYEVEVELGDPVDVNGTPYFSTYTITGYDEDMTPEVRQALEDADGGRLSVPTPE</sequence>